<dbReference type="RefSeq" id="WP_143949013.1">
    <property type="nucleotide sequence ID" value="NZ_BAABMB010000001.1"/>
</dbReference>
<protein>
    <submittedName>
        <fullName evidence="2">Uncharacterized protein</fullName>
    </submittedName>
</protein>
<reference evidence="2 3" key="1">
    <citation type="submission" date="2019-07" db="EMBL/GenBank/DDBJ databases">
        <title>Qingshengfaniella alkalisoli gen. nov., sp. nov., isolated from saline soil.</title>
        <authorList>
            <person name="Xu L."/>
            <person name="Huang X.-X."/>
            <person name="Sun J.-Q."/>
        </authorList>
    </citation>
    <scope>NUCLEOTIDE SEQUENCE [LARGE SCALE GENOMIC DNA]</scope>
    <source>
        <strain evidence="2 3">DSM 27279</strain>
    </source>
</reference>
<comment type="caution">
    <text evidence="2">The sequence shown here is derived from an EMBL/GenBank/DDBJ whole genome shotgun (WGS) entry which is preliminary data.</text>
</comment>
<gene>
    <name evidence="2" type="ORF">FOZ76_14600</name>
</gene>
<evidence type="ECO:0000256" key="1">
    <source>
        <dbReference type="SAM" id="SignalP"/>
    </source>
</evidence>
<feature type="signal peptide" evidence="1">
    <location>
        <begin position="1"/>
        <end position="27"/>
    </location>
</feature>
<dbReference type="AlphaFoldDB" id="A0A556AIE2"/>
<sequence>MRNKLNAPLGLIAVAALFGVASSGDEAAYEAQLIDMHTAWAEIAGRGACGSGGVLAILPEGHACLYDRPDARTIVEPLDDYPPRALLAMERHFTAAHREAP</sequence>
<dbReference type="Proteomes" id="UP000318405">
    <property type="component" value="Unassembled WGS sequence"/>
</dbReference>
<organism evidence="2 3">
    <name type="scientific">Verticiella sediminum</name>
    <dbReference type="NCBI Taxonomy" id="1247510"/>
    <lineage>
        <taxon>Bacteria</taxon>
        <taxon>Pseudomonadati</taxon>
        <taxon>Pseudomonadota</taxon>
        <taxon>Betaproteobacteria</taxon>
        <taxon>Burkholderiales</taxon>
        <taxon>Alcaligenaceae</taxon>
        <taxon>Verticiella</taxon>
    </lineage>
</organism>
<name>A0A556AIE2_9BURK</name>
<evidence type="ECO:0000313" key="2">
    <source>
        <dbReference type="EMBL" id="TSH92647.1"/>
    </source>
</evidence>
<proteinExistence type="predicted"/>
<feature type="chain" id="PRO_5022057079" evidence="1">
    <location>
        <begin position="28"/>
        <end position="101"/>
    </location>
</feature>
<accession>A0A556AIE2</accession>
<keyword evidence="3" id="KW-1185">Reference proteome</keyword>
<evidence type="ECO:0000313" key="3">
    <source>
        <dbReference type="Proteomes" id="UP000318405"/>
    </source>
</evidence>
<keyword evidence="1" id="KW-0732">Signal</keyword>
<dbReference type="EMBL" id="VLTJ01000029">
    <property type="protein sequence ID" value="TSH92647.1"/>
    <property type="molecule type" value="Genomic_DNA"/>
</dbReference>